<dbReference type="Gene3D" id="3.30.2320.10">
    <property type="entry name" value="hypothetical protein PF0899 domain"/>
    <property type="match status" value="1"/>
</dbReference>
<dbReference type="RefSeq" id="WP_319916877.1">
    <property type="nucleotide sequence ID" value="NZ_JAWZXF010000008.1"/>
</dbReference>
<evidence type="ECO:0000259" key="3">
    <source>
        <dbReference type="Pfam" id="PF05065"/>
    </source>
</evidence>
<gene>
    <name evidence="4" type="ORF">SJS82_08385</name>
</gene>
<protein>
    <submittedName>
        <fullName evidence="4">Phage major capsid protein</fullName>
    </submittedName>
</protein>
<dbReference type="Pfam" id="PF05065">
    <property type="entry name" value="Phage_capsid"/>
    <property type="match status" value="1"/>
</dbReference>
<feature type="domain" description="Phage capsid-like C-terminal" evidence="3">
    <location>
        <begin position="136"/>
        <end position="423"/>
    </location>
</feature>
<dbReference type="EMBL" id="JAWZXF010000008">
    <property type="protein sequence ID" value="MDX7921948.1"/>
    <property type="molecule type" value="Genomic_DNA"/>
</dbReference>
<dbReference type="Gene3D" id="3.30.2400.10">
    <property type="entry name" value="Major capsid protein gp5"/>
    <property type="match status" value="1"/>
</dbReference>
<proteinExistence type="predicted"/>
<dbReference type="InterPro" id="IPR054612">
    <property type="entry name" value="Phage_capsid-like_C"/>
</dbReference>
<comment type="caution">
    <text evidence="4">The sequence shown here is derived from an EMBL/GenBank/DDBJ whole genome shotgun (WGS) entry which is preliminary data.</text>
</comment>
<dbReference type="SUPFAM" id="SSF56563">
    <property type="entry name" value="Major capsid protein gp5"/>
    <property type="match status" value="1"/>
</dbReference>
<sequence>MKTIEALRRERGEIAAQVKALAELEASGTALTDEQLQQFADLESEANKISAAIARQESAERLMAQQAVPVNAHGSQAPPAVHVKQEAKQYPGAGFARMAMAVAAGKGDLKMAEQFAAKEIGDQQVAMAISTAAGSGGALIPENLHSEVIELLRPQTVVRKLGARVLPLPNGNLSMARMTGGAQSSYVGEGKDARATGSQFGDVKLSAKTMITMVPISNQLIGCAGFNVEQLVLDDCISAMSVREDKAFLRDDGTNDTPTGFKPFATAAGRVKEWSGAVGLTTIDEYLDGLILMLMASDSKMVMPGWALSPRTWMKLFGLRDGNGNKVYPEMSQGMLKGYPIAHTNTIPSNLGAGTNESEIYFADWRDVVIGEQDNMTMDFSTEATYVDTNGDLVSAFARNQSLIRLVGNHDVGFRHPEGLALGTKVTW</sequence>
<dbReference type="AlphaFoldDB" id="A0AAP6GB70"/>
<evidence type="ECO:0000313" key="4">
    <source>
        <dbReference type="EMBL" id="MDX7921948.1"/>
    </source>
</evidence>
<name>A0AAP6GB70_AERME</name>
<feature type="coiled-coil region" evidence="2">
    <location>
        <begin position="4"/>
        <end position="59"/>
    </location>
</feature>
<dbReference type="InterPro" id="IPR024455">
    <property type="entry name" value="Phage_capsid"/>
</dbReference>
<evidence type="ECO:0000256" key="1">
    <source>
        <dbReference type="ARBA" id="ARBA00004328"/>
    </source>
</evidence>
<dbReference type="Proteomes" id="UP001285835">
    <property type="component" value="Unassembled WGS sequence"/>
</dbReference>
<comment type="subcellular location">
    <subcellularLocation>
        <location evidence="1">Virion</location>
    </subcellularLocation>
</comment>
<evidence type="ECO:0000256" key="2">
    <source>
        <dbReference type="SAM" id="Coils"/>
    </source>
</evidence>
<accession>A0AAP6GB70</accession>
<reference evidence="4" key="1">
    <citation type="submission" date="2023-11" db="EMBL/GenBank/DDBJ databases">
        <title>WGS of Aeromonas in Northern Israel.</title>
        <authorList>
            <person name="Hershko Y."/>
        </authorList>
    </citation>
    <scope>NUCLEOTIDE SEQUENCE</scope>
    <source>
        <strain evidence="4">02297</strain>
    </source>
</reference>
<organism evidence="4 5">
    <name type="scientific">Aeromonas media</name>
    <dbReference type="NCBI Taxonomy" id="651"/>
    <lineage>
        <taxon>Bacteria</taxon>
        <taxon>Pseudomonadati</taxon>
        <taxon>Pseudomonadota</taxon>
        <taxon>Gammaproteobacteria</taxon>
        <taxon>Aeromonadales</taxon>
        <taxon>Aeromonadaceae</taxon>
        <taxon>Aeromonas</taxon>
    </lineage>
</organism>
<dbReference type="NCBIfam" id="TIGR01554">
    <property type="entry name" value="major_cap_HK97"/>
    <property type="match status" value="1"/>
</dbReference>
<keyword evidence="2" id="KW-0175">Coiled coil</keyword>
<evidence type="ECO:0000313" key="5">
    <source>
        <dbReference type="Proteomes" id="UP001285835"/>
    </source>
</evidence>